<dbReference type="EMBL" id="QCYY01003176">
    <property type="protein sequence ID" value="ROT64855.1"/>
    <property type="molecule type" value="Genomic_DNA"/>
</dbReference>
<feature type="transmembrane region" description="Helical" evidence="7">
    <location>
        <begin position="487"/>
        <end position="508"/>
    </location>
</feature>
<evidence type="ECO:0000256" key="1">
    <source>
        <dbReference type="ARBA" id="ARBA00004141"/>
    </source>
</evidence>
<keyword evidence="5" id="KW-1015">Disulfide bond</keyword>
<keyword evidence="11" id="KW-0675">Receptor</keyword>
<dbReference type="PANTHER" id="PTHR45902:SF5">
    <property type="entry name" value="G-PROTEIN COUPLED RECEPTORS FAMILY 2 PROFILE 2 DOMAIN-CONTAINING PROTEIN"/>
    <property type="match status" value="1"/>
</dbReference>
<evidence type="ECO:0000256" key="4">
    <source>
        <dbReference type="ARBA" id="ARBA00023136"/>
    </source>
</evidence>
<keyword evidence="12" id="KW-1185">Reference proteome</keyword>
<keyword evidence="4 7" id="KW-0472">Membrane</keyword>
<evidence type="ECO:0000256" key="6">
    <source>
        <dbReference type="SAM" id="MobiDB-lite"/>
    </source>
</evidence>
<comment type="caution">
    <text evidence="11">The sequence shown here is derived from an EMBL/GenBank/DDBJ whole genome shotgun (WGS) entry which is preliminary data.</text>
</comment>
<dbReference type="PROSITE" id="PS50958">
    <property type="entry name" value="SMB_2"/>
    <property type="match status" value="1"/>
</dbReference>
<reference evidence="11 12" key="1">
    <citation type="submission" date="2018-04" db="EMBL/GenBank/DDBJ databases">
        <authorList>
            <person name="Zhang X."/>
            <person name="Yuan J."/>
            <person name="Li F."/>
            <person name="Xiang J."/>
        </authorList>
    </citation>
    <scope>NUCLEOTIDE SEQUENCE [LARGE SCALE GENOMIC DNA]</scope>
    <source>
        <tissue evidence="11">Muscle</tissue>
    </source>
</reference>
<dbReference type="PANTHER" id="PTHR45902">
    <property type="entry name" value="LATROPHILIN RECEPTOR-LIKE PROTEIN A"/>
    <property type="match status" value="1"/>
</dbReference>
<keyword evidence="3 7" id="KW-1133">Transmembrane helix</keyword>
<evidence type="ECO:0000256" key="5">
    <source>
        <dbReference type="ARBA" id="ARBA00023157"/>
    </source>
</evidence>
<feature type="transmembrane region" description="Helical" evidence="7">
    <location>
        <begin position="625"/>
        <end position="647"/>
    </location>
</feature>
<feature type="compositionally biased region" description="Polar residues" evidence="6">
    <location>
        <begin position="705"/>
        <end position="722"/>
    </location>
</feature>
<dbReference type="InterPro" id="IPR001212">
    <property type="entry name" value="Somatomedin_B_dom"/>
</dbReference>
<proteinExistence type="predicted"/>
<dbReference type="GO" id="GO:0004930">
    <property type="term" value="F:G protein-coupled receptor activity"/>
    <property type="evidence" value="ECO:0007669"/>
    <property type="project" value="InterPro"/>
</dbReference>
<evidence type="ECO:0000256" key="7">
    <source>
        <dbReference type="SAM" id="Phobius"/>
    </source>
</evidence>
<dbReference type="Gene3D" id="1.20.1070.10">
    <property type="entry name" value="Rhodopsin 7-helix transmembrane proteins"/>
    <property type="match status" value="1"/>
</dbReference>
<dbReference type="STRING" id="6689.A0A3R7M1R1"/>
<feature type="transmembrane region" description="Helical" evidence="7">
    <location>
        <begin position="422"/>
        <end position="447"/>
    </location>
</feature>
<keyword evidence="2 7" id="KW-0812">Transmembrane</keyword>
<evidence type="ECO:0000313" key="12">
    <source>
        <dbReference type="Proteomes" id="UP000283509"/>
    </source>
</evidence>
<evidence type="ECO:0000256" key="2">
    <source>
        <dbReference type="ARBA" id="ARBA00022692"/>
    </source>
</evidence>
<gene>
    <name evidence="11" type="ORF">C7M84_017206</name>
</gene>
<feature type="signal peptide" evidence="8">
    <location>
        <begin position="1"/>
        <end position="19"/>
    </location>
</feature>
<dbReference type="Pfam" id="PF00002">
    <property type="entry name" value="7tm_2"/>
    <property type="match status" value="1"/>
</dbReference>
<name>A0A3R7M1R1_PENVA</name>
<evidence type="ECO:0000256" key="8">
    <source>
        <dbReference type="SAM" id="SignalP"/>
    </source>
</evidence>
<dbReference type="InterPro" id="IPR017981">
    <property type="entry name" value="GPCR_2-like_7TM"/>
</dbReference>
<dbReference type="Proteomes" id="UP000283509">
    <property type="component" value="Unassembled WGS sequence"/>
</dbReference>
<organism evidence="11 12">
    <name type="scientific">Penaeus vannamei</name>
    <name type="common">Whiteleg shrimp</name>
    <name type="synonym">Litopenaeus vannamei</name>
    <dbReference type="NCBI Taxonomy" id="6689"/>
    <lineage>
        <taxon>Eukaryota</taxon>
        <taxon>Metazoa</taxon>
        <taxon>Ecdysozoa</taxon>
        <taxon>Arthropoda</taxon>
        <taxon>Crustacea</taxon>
        <taxon>Multicrustacea</taxon>
        <taxon>Malacostraca</taxon>
        <taxon>Eumalacostraca</taxon>
        <taxon>Eucarida</taxon>
        <taxon>Decapoda</taxon>
        <taxon>Dendrobranchiata</taxon>
        <taxon>Penaeoidea</taxon>
        <taxon>Penaeidae</taxon>
        <taxon>Penaeus</taxon>
    </lineage>
</organism>
<feature type="chain" id="PRO_5018579332" evidence="8">
    <location>
        <begin position="20"/>
        <end position="745"/>
    </location>
</feature>
<dbReference type="AlphaFoldDB" id="A0A3R7M1R1"/>
<dbReference type="InterPro" id="IPR053231">
    <property type="entry name" value="GPCR_LN-TM7"/>
</dbReference>
<evidence type="ECO:0000259" key="9">
    <source>
        <dbReference type="PROSITE" id="PS50261"/>
    </source>
</evidence>
<dbReference type="InterPro" id="IPR000832">
    <property type="entry name" value="GPCR_2_secretin-like"/>
</dbReference>
<feature type="domain" description="G-protein coupled receptors family 2 profile 2" evidence="9">
    <location>
        <begin position="423"/>
        <end position="676"/>
    </location>
</feature>
<comment type="subcellular location">
    <subcellularLocation>
        <location evidence="1">Membrane</location>
        <topology evidence="1">Multi-pass membrane protein</topology>
    </subcellularLocation>
</comment>
<accession>A0A3R7M1R1</accession>
<feature type="region of interest" description="Disordered" evidence="6">
    <location>
        <begin position="701"/>
        <end position="722"/>
    </location>
</feature>
<reference evidence="11 12" key="2">
    <citation type="submission" date="2019-01" db="EMBL/GenBank/DDBJ databases">
        <title>The decoding of complex shrimp genome reveals the adaptation for benthos swimmer, frequently molting mechanism and breeding impact on genome.</title>
        <authorList>
            <person name="Sun Y."/>
            <person name="Gao Y."/>
            <person name="Yu Y."/>
        </authorList>
    </citation>
    <scope>NUCLEOTIDE SEQUENCE [LARGE SCALE GENOMIC DNA]</scope>
    <source>
        <tissue evidence="11">Muscle</tissue>
    </source>
</reference>
<dbReference type="PROSITE" id="PS50261">
    <property type="entry name" value="G_PROTEIN_RECEP_F2_4"/>
    <property type="match status" value="1"/>
</dbReference>
<protein>
    <submittedName>
        <fullName evidence="11">G-protein coupled receptor Mth2</fullName>
    </submittedName>
</protein>
<feature type="domain" description="SMB" evidence="10">
    <location>
        <begin position="45"/>
        <end position="90"/>
    </location>
</feature>
<keyword evidence="8" id="KW-0732">Signal</keyword>
<sequence>MKPSDICTLLHVNLWWALAVCVSFSRGEDAVANPLLRSLECSQEETHSCSQGNVTSTSWSGRGCFCDDFCGEYGDCCYDAEKDVDLGPASEAGRHRCVSLVKDEGQHMRASCPSGWVDEEVAALCRAASPEQMSFREDPLLHVPVTSRTSNVTYANYQCAVCHNDTHDVVFWNVDLKCPSLTGPSEVEVNATTVFREGQWGVVVNGSEQEVHKCNLTLSLGNIWKFPGRSCRLVVDKCMENWHDEAIEKLCHSYTSHVRINGEVYKNSFCATCNNASSIYPICNPRYYYYDEADEDVSFDYGVRFGVPSAPPQPFTMLIDFTCRNGNNKVGESCVYDPFSNKYRDLGEIKDLIHPDTPGNATAPPLSDGTCRNETIFKDDYIMVNDTVVIKVSNRTYYPGEYEVVEEGVLVCSFASDKYTAAMGWVTLAGLSASSLCLVLHLVAFALVPHLRNLHGRNVASLSVSLLGAYVSFILSVFAETSTTECYVFAVLIYYLFLTSFSWMNVLGFDVFYTFRRSRVRSGEQWKRFLVYSAYGWVLPACAVAAVVAVDQTRPPGFPPEFLPSLGQHLCWFGRRKALLAFFGAPLIASIIMNVALFVATTASITKTRQSEMRKTSPSEPKKEFLLYLRLAVLMGITWITAVVASYLEEEVLWYVFILLNTLQGLFIFLAFTCRTKVWEAIAQPCQASSSVSCCRRQESVPPASDQSGMFSSSTSTNMTPADSDMSIHSSNTVLTLKFSTISAV</sequence>
<evidence type="ECO:0000256" key="3">
    <source>
        <dbReference type="ARBA" id="ARBA00022989"/>
    </source>
</evidence>
<dbReference type="CDD" id="cd15039">
    <property type="entry name" value="7tmB3_Methuselah-like"/>
    <property type="match status" value="1"/>
</dbReference>
<evidence type="ECO:0000313" key="11">
    <source>
        <dbReference type="EMBL" id="ROT64855.1"/>
    </source>
</evidence>
<evidence type="ECO:0000259" key="10">
    <source>
        <dbReference type="PROSITE" id="PS50958"/>
    </source>
</evidence>
<feature type="transmembrane region" description="Helical" evidence="7">
    <location>
        <begin position="459"/>
        <end position="481"/>
    </location>
</feature>
<feature type="transmembrane region" description="Helical" evidence="7">
    <location>
        <begin position="529"/>
        <end position="550"/>
    </location>
</feature>
<dbReference type="OrthoDB" id="6134459at2759"/>
<dbReference type="GO" id="GO:0016020">
    <property type="term" value="C:membrane"/>
    <property type="evidence" value="ECO:0007669"/>
    <property type="project" value="UniProtKB-SubCell"/>
</dbReference>
<feature type="transmembrane region" description="Helical" evidence="7">
    <location>
        <begin position="579"/>
        <end position="605"/>
    </location>
</feature>
<feature type="transmembrane region" description="Helical" evidence="7">
    <location>
        <begin position="653"/>
        <end position="672"/>
    </location>
</feature>
<dbReference type="GO" id="GO:0007166">
    <property type="term" value="P:cell surface receptor signaling pathway"/>
    <property type="evidence" value="ECO:0007669"/>
    <property type="project" value="InterPro"/>
</dbReference>